<proteinExistence type="predicted"/>
<accession>A0A0E3P7E1</accession>
<dbReference type="Proteomes" id="UP000033111">
    <property type="component" value="Chromosome"/>
</dbReference>
<evidence type="ECO:0000313" key="2">
    <source>
        <dbReference type="Proteomes" id="UP000033111"/>
    </source>
</evidence>
<gene>
    <name evidence="1" type="ORF">MSSIT_2973</name>
</gene>
<dbReference type="EMBL" id="CP009506">
    <property type="protein sequence ID" value="AKB29692.1"/>
    <property type="molecule type" value="Genomic_DNA"/>
</dbReference>
<dbReference type="PATRIC" id="fig|1434120.4.peg.3864"/>
<organism evidence="1 2">
    <name type="scientific">Methanosarcina siciliae T4/M</name>
    <dbReference type="NCBI Taxonomy" id="1434120"/>
    <lineage>
        <taxon>Archaea</taxon>
        <taxon>Methanobacteriati</taxon>
        <taxon>Methanobacteriota</taxon>
        <taxon>Stenosarchaea group</taxon>
        <taxon>Methanomicrobia</taxon>
        <taxon>Methanosarcinales</taxon>
        <taxon>Methanosarcinaceae</taxon>
        <taxon>Methanosarcina</taxon>
    </lineage>
</organism>
<sequence>MTIQFKDGISESEVKALLQNYNMTRNYGMTYDTNSPEKYYIMLRYKVTS</sequence>
<keyword evidence="2" id="KW-1185">Reference proteome</keyword>
<dbReference type="AlphaFoldDB" id="A0A0E3P7E1"/>
<dbReference type="KEGG" id="msw:MSSIT_2973"/>
<dbReference type="HOGENOM" id="CLU_3130913_0_0_2"/>
<protein>
    <submittedName>
        <fullName evidence="1">Uncharacterized protein</fullName>
    </submittedName>
</protein>
<reference evidence="1 2" key="1">
    <citation type="submission" date="2014-07" db="EMBL/GenBank/DDBJ databases">
        <title>Methanogenic archaea and the global carbon cycle.</title>
        <authorList>
            <person name="Henriksen J.R."/>
            <person name="Luke J."/>
            <person name="Reinhart S."/>
            <person name="Benedict M.N."/>
            <person name="Youngblut N.D."/>
            <person name="Metcalf M.E."/>
            <person name="Whitaker R.J."/>
            <person name="Metcalf W.W."/>
        </authorList>
    </citation>
    <scope>NUCLEOTIDE SEQUENCE [LARGE SCALE GENOMIC DNA]</scope>
    <source>
        <strain evidence="1 2">T4/M</strain>
    </source>
</reference>
<name>A0A0E3P7E1_9EURY</name>
<evidence type="ECO:0000313" key="1">
    <source>
        <dbReference type="EMBL" id="AKB29692.1"/>
    </source>
</evidence>